<organism evidence="1 2">
    <name type="scientific">Streptomyces virginiae</name>
    <name type="common">Streptomyces cinnamonensis</name>
    <dbReference type="NCBI Taxonomy" id="1961"/>
    <lineage>
        <taxon>Bacteria</taxon>
        <taxon>Bacillati</taxon>
        <taxon>Actinomycetota</taxon>
        <taxon>Actinomycetes</taxon>
        <taxon>Kitasatosporales</taxon>
        <taxon>Streptomycetaceae</taxon>
        <taxon>Streptomyces</taxon>
    </lineage>
</organism>
<keyword evidence="2" id="KW-1185">Reference proteome</keyword>
<gene>
    <name evidence="1" type="ORF">OG517_00665</name>
</gene>
<evidence type="ECO:0000313" key="1">
    <source>
        <dbReference type="EMBL" id="WUQ10086.1"/>
    </source>
</evidence>
<sequence>MARRPALQEMRAHLDAALADSDRYAAMRDRTIGCSRLQTRQAWAARATAARRENVLASAIAESAVHKGEQESDQASALWLYVRRLWENTSYPERVGAPEDAPLIEQLVAASTRDLPSGSSTTSELYMAQALLAK</sequence>
<reference evidence="1" key="1">
    <citation type="submission" date="2022-10" db="EMBL/GenBank/DDBJ databases">
        <title>The complete genomes of actinobacterial strains from the NBC collection.</title>
        <authorList>
            <person name="Joergensen T.S."/>
            <person name="Alvarez Arevalo M."/>
            <person name="Sterndorff E.B."/>
            <person name="Faurdal D."/>
            <person name="Vuksanovic O."/>
            <person name="Mourched A.-S."/>
            <person name="Charusanti P."/>
            <person name="Shaw S."/>
            <person name="Blin K."/>
            <person name="Weber T."/>
        </authorList>
    </citation>
    <scope>NUCLEOTIDE SEQUENCE</scope>
    <source>
        <strain evidence="1">NBC_00248</strain>
    </source>
</reference>
<dbReference type="Proteomes" id="UP001432039">
    <property type="component" value="Chromosome"/>
</dbReference>
<protein>
    <submittedName>
        <fullName evidence="1">Uncharacterized protein</fullName>
    </submittedName>
</protein>
<accession>A0ABZ1T672</accession>
<proteinExistence type="predicted"/>
<evidence type="ECO:0000313" key="2">
    <source>
        <dbReference type="Proteomes" id="UP001432039"/>
    </source>
</evidence>
<dbReference type="EMBL" id="CP108090">
    <property type="protein sequence ID" value="WUQ10086.1"/>
    <property type="molecule type" value="Genomic_DNA"/>
</dbReference>
<dbReference type="RefSeq" id="WP_328959652.1">
    <property type="nucleotide sequence ID" value="NZ_CP108090.1"/>
</dbReference>
<name>A0ABZ1T672_STRVG</name>